<organism evidence="1 2">
    <name type="scientific">Elysia crispata</name>
    <name type="common">lettuce slug</name>
    <dbReference type="NCBI Taxonomy" id="231223"/>
    <lineage>
        <taxon>Eukaryota</taxon>
        <taxon>Metazoa</taxon>
        <taxon>Spiralia</taxon>
        <taxon>Lophotrochozoa</taxon>
        <taxon>Mollusca</taxon>
        <taxon>Gastropoda</taxon>
        <taxon>Heterobranchia</taxon>
        <taxon>Euthyneura</taxon>
        <taxon>Panpulmonata</taxon>
        <taxon>Sacoglossa</taxon>
        <taxon>Placobranchoidea</taxon>
        <taxon>Plakobranchidae</taxon>
        <taxon>Elysia</taxon>
    </lineage>
</organism>
<accession>A0AAE1DGU8</accession>
<dbReference type="EMBL" id="JAWDGP010003986">
    <property type="protein sequence ID" value="KAK3768988.1"/>
    <property type="molecule type" value="Genomic_DNA"/>
</dbReference>
<name>A0AAE1DGU8_9GAST</name>
<protein>
    <submittedName>
        <fullName evidence="1">Uncharacterized protein</fullName>
    </submittedName>
</protein>
<dbReference type="Proteomes" id="UP001283361">
    <property type="component" value="Unassembled WGS sequence"/>
</dbReference>
<sequence>MLDAFAPRWFLGETDRWRLPVPDTLSPGPNPPHPGLFLTLSPQASRTASCYSRDARTQATLGWQFTHFHSNNNIVGSNIMIIILTYEISVG</sequence>
<comment type="caution">
    <text evidence="1">The sequence shown here is derived from an EMBL/GenBank/DDBJ whole genome shotgun (WGS) entry which is preliminary data.</text>
</comment>
<keyword evidence="2" id="KW-1185">Reference proteome</keyword>
<reference evidence="1" key="1">
    <citation type="journal article" date="2023" name="G3 (Bethesda)">
        <title>A reference genome for the long-term kleptoplast-retaining sea slug Elysia crispata morphotype clarki.</title>
        <authorList>
            <person name="Eastman K.E."/>
            <person name="Pendleton A.L."/>
            <person name="Shaikh M.A."/>
            <person name="Suttiyut T."/>
            <person name="Ogas R."/>
            <person name="Tomko P."/>
            <person name="Gavelis G."/>
            <person name="Widhalm J.R."/>
            <person name="Wisecaver J.H."/>
        </authorList>
    </citation>
    <scope>NUCLEOTIDE SEQUENCE</scope>
    <source>
        <strain evidence="1">ECLA1</strain>
    </source>
</reference>
<evidence type="ECO:0000313" key="1">
    <source>
        <dbReference type="EMBL" id="KAK3768988.1"/>
    </source>
</evidence>
<gene>
    <name evidence="1" type="ORF">RRG08_020496</name>
</gene>
<evidence type="ECO:0000313" key="2">
    <source>
        <dbReference type="Proteomes" id="UP001283361"/>
    </source>
</evidence>
<dbReference type="AlphaFoldDB" id="A0AAE1DGU8"/>
<proteinExistence type="predicted"/>